<dbReference type="AlphaFoldDB" id="A0A383CJG6"/>
<name>A0A383CJG6_9ZZZZ</name>
<dbReference type="EMBL" id="UINC01209263">
    <property type="protein sequence ID" value="SVE32210.1"/>
    <property type="molecule type" value="Genomic_DNA"/>
</dbReference>
<dbReference type="InterPro" id="IPR029063">
    <property type="entry name" value="SAM-dependent_MTases_sf"/>
</dbReference>
<accession>A0A383CJG6</accession>
<evidence type="ECO:0008006" key="2">
    <source>
        <dbReference type="Google" id="ProtNLM"/>
    </source>
</evidence>
<sequence>TAVVAKALGRHYIGFDQVEDYVKTAMERVEKGPYVKELQDAAEESAKGWSSLKEWS</sequence>
<proteinExistence type="predicted"/>
<dbReference type="SUPFAM" id="SSF53335">
    <property type="entry name" value="S-adenosyl-L-methionine-dependent methyltransferases"/>
    <property type="match status" value="1"/>
</dbReference>
<organism evidence="1">
    <name type="scientific">marine metagenome</name>
    <dbReference type="NCBI Taxonomy" id="408172"/>
    <lineage>
        <taxon>unclassified sequences</taxon>
        <taxon>metagenomes</taxon>
        <taxon>ecological metagenomes</taxon>
    </lineage>
</organism>
<gene>
    <name evidence="1" type="ORF">METZ01_LOCUS485064</name>
</gene>
<feature type="non-terminal residue" evidence="1">
    <location>
        <position position="1"/>
    </location>
</feature>
<reference evidence="1" key="1">
    <citation type="submission" date="2018-05" db="EMBL/GenBank/DDBJ databases">
        <authorList>
            <person name="Lanie J.A."/>
            <person name="Ng W.-L."/>
            <person name="Kazmierczak K.M."/>
            <person name="Andrzejewski T.M."/>
            <person name="Davidsen T.M."/>
            <person name="Wayne K.J."/>
            <person name="Tettelin H."/>
            <person name="Glass J.I."/>
            <person name="Rusch D."/>
            <person name="Podicherti R."/>
            <person name="Tsui H.-C.T."/>
            <person name="Winkler M.E."/>
        </authorList>
    </citation>
    <scope>NUCLEOTIDE SEQUENCE</scope>
</reference>
<dbReference type="Gene3D" id="3.40.50.150">
    <property type="entry name" value="Vaccinia Virus protein VP39"/>
    <property type="match status" value="1"/>
</dbReference>
<evidence type="ECO:0000313" key="1">
    <source>
        <dbReference type="EMBL" id="SVE32210.1"/>
    </source>
</evidence>
<protein>
    <recommendedName>
        <fullName evidence="2">DNA methylase N-4/N-6 domain-containing protein</fullName>
    </recommendedName>
</protein>